<sequence length="92" mass="10152">MARAPTNDVEIGHIYARDNRKDSNGLASYDDLEVNSIPRKVEVDLYPMPVVPFLVSYLDRGNISNAKVAGINESPALTDGDYRITPPVARHV</sequence>
<dbReference type="Proteomes" id="UP000766486">
    <property type="component" value="Unassembled WGS sequence"/>
</dbReference>
<dbReference type="EMBL" id="CABFNS010000714">
    <property type="protein sequence ID" value="VUC23905.1"/>
    <property type="molecule type" value="Genomic_DNA"/>
</dbReference>
<proteinExistence type="predicted"/>
<accession>A0ABY6TYR7</accession>
<gene>
    <name evidence="1" type="ORF">CLO192961_LOCUS130543</name>
</gene>
<keyword evidence="2" id="KW-1185">Reference proteome</keyword>
<evidence type="ECO:0000313" key="1">
    <source>
        <dbReference type="EMBL" id="VUC23905.1"/>
    </source>
</evidence>
<protein>
    <recommendedName>
        <fullName evidence="3">HNH nuclease domain-containing protein</fullName>
    </recommendedName>
</protein>
<reference evidence="1 2" key="1">
    <citation type="submission" date="2019-06" db="EMBL/GenBank/DDBJ databases">
        <authorList>
            <person name="Broberg M."/>
        </authorList>
    </citation>
    <scope>NUCLEOTIDE SEQUENCE [LARGE SCALE GENOMIC DNA]</scope>
</reference>
<comment type="caution">
    <text evidence="1">The sequence shown here is derived from an EMBL/GenBank/DDBJ whole genome shotgun (WGS) entry which is preliminary data.</text>
</comment>
<evidence type="ECO:0000313" key="2">
    <source>
        <dbReference type="Proteomes" id="UP000766486"/>
    </source>
</evidence>
<evidence type="ECO:0008006" key="3">
    <source>
        <dbReference type="Google" id="ProtNLM"/>
    </source>
</evidence>
<organism evidence="1 2">
    <name type="scientific">Bionectria ochroleuca</name>
    <name type="common">Gliocladium roseum</name>
    <dbReference type="NCBI Taxonomy" id="29856"/>
    <lineage>
        <taxon>Eukaryota</taxon>
        <taxon>Fungi</taxon>
        <taxon>Dikarya</taxon>
        <taxon>Ascomycota</taxon>
        <taxon>Pezizomycotina</taxon>
        <taxon>Sordariomycetes</taxon>
        <taxon>Hypocreomycetidae</taxon>
        <taxon>Hypocreales</taxon>
        <taxon>Bionectriaceae</taxon>
        <taxon>Clonostachys</taxon>
    </lineage>
</organism>
<name>A0ABY6TYR7_BIOOC</name>